<evidence type="ECO:0000256" key="1">
    <source>
        <dbReference type="SAM" id="Phobius"/>
    </source>
</evidence>
<dbReference type="PATRIC" id="fig|1618547.3.peg.790"/>
<keyword evidence="1" id="KW-0472">Membrane</keyword>
<feature type="transmembrane region" description="Helical" evidence="1">
    <location>
        <begin position="71"/>
        <end position="94"/>
    </location>
</feature>
<gene>
    <name evidence="2" type="ORF">UT06_C0024G0012</name>
</gene>
<sequence>MENIPKITPTGSDNLSGDVYNAKVAVDQTSNMETVLIPKINTGDNIVTQKKNTVSDSPGKMRRKNKKLNKILFALFLLFLVALSIIGILSYSVYKDALKLKTQANRLKDSFAQKDLDISKTELTNLKNEIGSFDRSYSRLSFVKAVPVVSSYYKDGEHLINASLYGVDAGELLLDTVKPYADILGFKVAGQESASVVRTAQDKIDFVIKTIPDIVPKIDDLSEKVDLLTAEVENIDPDRYPEEFRGIKVRENLVRAIELLETTNDLIVEGKPLLEKSDYFLGVESPRTYMVLFQNDKELRPTGGFITAYSIARVDKGRFEPIASDDIYNLDDRYTPSIKAPEQFPKYLKGIYIALNRFRLRDMNWSPDFEVSMDTFSKEVQKTGIDKVDGIIAVDTQMLVYLLEVLGKVSVPGYGDFSTEIVPECKCPQVVYELESFADQEGAVVWSENEPGKIVFAPENYGARKKIIGPLMNSILSATLGQPDEKMPALFEAAIKSFTEKHALFYLFNDEAQSAVKAFGVAGDVKEYDGDYLYINDANLGGRKSNLYVTQEVVQGVVKKDGYIEKTLEITYKNPEKQDGWLNSVLPNWLRIYVPKGSELISFEGPEEKAQPYEEFGK</sequence>
<name>A0A0G0KWZ0_9BACT</name>
<proteinExistence type="predicted"/>
<dbReference type="EMBL" id="LBVJ01000024">
    <property type="protein sequence ID" value="KKQ83292.1"/>
    <property type="molecule type" value="Genomic_DNA"/>
</dbReference>
<feature type="non-terminal residue" evidence="2">
    <location>
        <position position="618"/>
    </location>
</feature>
<comment type="caution">
    <text evidence="2">The sequence shown here is derived from an EMBL/GenBank/DDBJ whole genome shotgun (WGS) entry which is preliminary data.</text>
</comment>
<keyword evidence="1" id="KW-1133">Transmembrane helix</keyword>
<reference evidence="2 3" key="1">
    <citation type="journal article" date="2015" name="Nature">
        <title>rRNA introns, odd ribosomes, and small enigmatic genomes across a large radiation of phyla.</title>
        <authorList>
            <person name="Brown C.T."/>
            <person name="Hug L.A."/>
            <person name="Thomas B.C."/>
            <person name="Sharon I."/>
            <person name="Castelle C.J."/>
            <person name="Singh A."/>
            <person name="Wilkins M.J."/>
            <person name="Williams K.H."/>
            <person name="Banfield J.F."/>
        </authorList>
    </citation>
    <scope>NUCLEOTIDE SEQUENCE [LARGE SCALE GENOMIC DNA]</scope>
</reference>
<evidence type="ECO:0000313" key="3">
    <source>
        <dbReference type="Proteomes" id="UP000034710"/>
    </source>
</evidence>
<dbReference type="Proteomes" id="UP000034710">
    <property type="component" value="Unassembled WGS sequence"/>
</dbReference>
<dbReference type="InterPro" id="IPR025101">
    <property type="entry name" value="DUF4012"/>
</dbReference>
<evidence type="ECO:0000313" key="2">
    <source>
        <dbReference type="EMBL" id="KKQ83292.1"/>
    </source>
</evidence>
<organism evidence="2 3">
    <name type="scientific">Candidatus Woesebacteria bacterium GW2011_GWA1_38_8</name>
    <dbReference type="NCBI Taxonomy" id="1618547"/>
    <lineage>
        <taxon>Bacteria</taxon>
        <taxon>Candidatus Woeseibacteriota</taxon>
    </lineage>
</organism>
<keyword evidence="1" id="KW-0812">Transmembrane</keyword>
<dbReference type="Pfam" id="PF13196">
    <property type="entry name" value="DUF4012"/>
    <property type="match status" value="1"/>
</dbReference>
<protein>
    <recommendedName>
        <fullName evidence="4">DUF4012 domain-containing protein</fullName>
    </recommendedName>
</protein>
<dbReference type="AlphaFoldDB" id="A0A0G0KWZ0"/>
<evidence type="ECO:0008006" key="4">
    <source>
        <dbReference type="Google" id="ProtNLM"/>
    </source>
</evidence>
<accession>A0A0G0KWZ0</accession>